<dbReference type="PROSITE" id="PS51406">
    <property type="entry name" value="FIBRINOGEN_C_2"/>
    <property type="match status" value="1"/>
</dbReference>
<dbReference type="InterPro" id="IPR036056">
    <property type="entry name" value="Fibrinogen-like_C"/>
</dbReference>
<feature type="non-terminal residue" evidence="2">
    <location>
        <position position="1"/>
    </location>
</feature>
<proteinExistence type="predicted"/>
<evidence type="ECO:0000313" key="3">
    <source>
        <dbReference type="Proteomes" id="UP000001593"/>
    </source>
</evidence>
<dbReference type="PANTHER" id="PTHR19143">
    <property type="entry name" value="FIBRINOGEN/TENASCIN/ANGIOPOEITIN"/>
    <property type="match status" value="1"/>
</dbReference>
<feature type="domain" description="Fibrinogen C-terminal" evidence="1">
    <location>
        <begin position="1"/>
        <end position="131"/>
    </location>
</feature>
<dbReference type="SMART" id="SM00186">
    <property type="entry name" value="FBG"/>
    <property type="match status" value="1"/>
</dbReference>
<reference evidence="2 3" key="1">
    <citation type="journal article" date="2007" name="Science">
        <title>Sea anemone genome reveals ancestral eumetazoan gene repertoire and genomic organization.</title>
        <authorList>
            <person name="Putnam N.H."/>
            <person name="Srivastava M."/>
            <person name="Hellsten U."/>
            <person name="Dirks B."/>
            <person name="Chapman J."/>
            <person name="Salamov A."/>
            <person name="Terry A."/>
            <person name="Shapiro H."/>
            <person name="Lindquist E."/>
            <person name="Kapitonov V.V."/>
            <person name="Jurka J."/>
            <person name="Genikhovich G."/>
            <person name="Grigoriev I.V."/>
            <person name="Lucas S.M."/>
            <person name="Steele R.E."/>
            <person name="Finnerty J.R."/>
            <person name="Technau U."/>
            <person name="Martindale M.Q."/>
            <person name="Rokhsar D.S."/>
        </authorList>
    </citation>
    <scope>NUCLEOTIDE SEQUENCE [LARGE SCALE GENOMIC DNA]</scope>
    <source>
        <strain evidence="3">CH2 X CH6</strain>
    </source>
</reference>
<dbReference type="eggNOG" id="KOG2579">
    <property type="taxonomic scope" value="Eukaryota"/>
</dbReference>
<dbReference type="GO" id="GO:0005615">
    <property type="term" value="C:extracellular space"/>
    <property type="evidence" value="ECO:0000318"/>
    <property type="project" value="GO_Central"/>
</dbReference>
<dbReference type="AlphaFoldDB" id="A7S4L9"/>
<protein>
    <recommendedName>
        <fullName evidence="1">Fibrinogen C-terminal domain-containing protein</fullName>
    </recommendedName>
</protein>
<sequence>GYYMLTPQRDQYFTGFCDQQTNGGGWLVVHNRFDGSVNFSRGMDSYRLGFGVAYGEFWLGLNKAWTTYRSQTALIEIRRRDHEGPTYSAFDAFLVNHQSQHIIEGVGTYSGMAGDFMTGLINHRFRTKDKD</sequence>
<dbReference type="PhylomeDB" id="A7S4L9"/>
<feature type="non-terminal residue" evidence="2">
    <location>
        <position position="131"/>
    </location>
</feature>
<dbReference type="SUPFAM" id="SSF56496">
    <property type="entry name" value="Fibrinogen C-terminal domain-like"/>
    <property type="match status" value="1"/>
</dbReference>
<evidence type="ECO:0000259" key="1">
    <source>
        <dbReference type="PROSITE" id="PS51406"/>
    </source>
</evidence>
<dbReference type="EMBL" id="DS469579">
    <property type="protein sequence ID" value="EDO41306.1"/>
    <property type="molecule type" value="Genomic_DNA"/>
</dbReference>
<evidence type="ECO:0000313" key="2">
    <source>
        <dbReference type="EMBL" id="EDO41306.1"/>
    </source>
</evidence>
<dbReference type="Proteomes" id="UP000001593">
    <property type="component" value="Unassembled WGS sequence"/>
</dbReference>
<dbReference type="STRING" id="45351.A7S4L9"/>
<dbReference type="InParanoid" id="A7S4L9"/>
<name>A7S4L9_NEMVE</name>
<dbReference type="InterPro" id="IPR050373">
    <property type="entry name" value="Fibrinogen_C-term_domain"/>
</dbReference>
<organism evidence="2 3">
    <name type="scientific">Nematostella vectensis</name>
    <name type="common">Starlet sea anemone</name>
    <dbReference type="NCBI Taxonomy" id="45351"/>
    <lineage>
        <taxon>Eukaryota</taxon>
        <taxon>Metazoa</taxon>
        <taxon>Cnidaria</taxon>
        <taxon>Anthozoa</taxon>
        <taxon>Hexacorallia</taxon>
        <taxon>Actiniaria</taxon>
        <taxon>Edwardsiidae</taxon>
        <taxon>Nematostella</taxon>
    </lineage>
</organism>
<dbReference type="PANTHER" id="PTHR19143:SF444">
    <property type="entry name" value="PROTEIN SCABROUS"/>
    <property type="match status" value="1"/>
</dbReference>
<dbReference type="Pfam" id="PF00147">
    <property type="entry name" value="Fibrinogen_C"/>
    <property type="match status" value="1"/>
</dbReference>
<keyword evidence="3" id="KW-1185">Reference proteome</keyword>
<accession>A7S4L9</accession>
<gene>
    <name evidence="2" type="ORF">NEMVEDRAFT_v1g104480</name>
</gene>
<dbReference type="Gene3D" id="4.10.530.10">
    <property type="entry name" value="Gamma-fibrinogen Carboxyl Terminal Fragment, domain 2"/>
    <property type="match status" value="1"/>
</dbReference>
<dbReference type="Gene3D" id="3.90.215.10">
    <property type="entry name" value="Gamma Fibrinogen, chain A, domain 1"/>
    <property type="match status" value="1"/>
</dbReference>
<dbReference type="InterPro" id="IPR014716">
    <property type="entry name" value="Fibrinogen_a/b/g_C_1"/>
</dbReference>
<dbReference type="HOGENOM" id="CLU_038628_7_3_1"/>
<dbReference type="InterPro" id="IPR002181">
    <property type="entry name" value="Fibrinogen_a/b/g_C_dom"/>
</dbReference>